<dbReference type="GO" id="GO:0006355">
    <property type="term" value="P:regulation of DNA-templated transcription"/>
    <property type="evidence" value="ECO:0007669"/>
    <property type="project" value="TreeGrafter"/>
</dbReference>
<feature type="region of interest" description="Disordered" evidence="1">
    <location>
        <begin position="44"/>
        <end position="76"/>
    </location>
</feature>
<feature type="domain" description="A-kinase anchor protein 7-like phosphoesterase" evidence="2">
    <location>
        <begin position="75"/>
        <end position="313"/>
    </location>
</feature>
<dbReference type="Pfam" id="PF10469">
    <property type="entry name" value="AKAP7_NLS"/>
    <property type="match status" value="1"/>
</dbReference>
<organism evidence="3 4">
    <name type="scientific">Orbilia ellipsospora</name>
    <dbReference type="NCBI Taxonomy" id="2528407"/>
    <lineage>
        <taxon>Eukaryota</taxon>
        <taxon>Fungi</taxon>
        <taxon>Dikarya</taxon>
        <taxon>Ascomycota</taxon>
        <taxon>Pezizomycotina</taxon>
        <taxon>Orbiliomycetes</taxon>
        <taxon>Orbiliales</taxon>
        <taxon>Orbiliaceae</taxon>
        <taxon>Orbilia</taxon>
    </lineage>
</organism>
<feature type="compositionally biased region" description="Basic residues" evidence="1">
    <location>
        <begin position="253"/>
        <end position="273"/>
    </location>
</feature>
<dbReference type="Proteomes" id="UP001365542">
    <property type="component" value="Unassembled WGS sequence"/>
</dbReference>
<dbReference type="EMBL" id="JAVHJO010000006">
    <property type="protein sequence ID" value="KAK6539175.1"/>
    <property type="molecule type" value="Genomic_DNA"/>
</dbReference>
<dbReference type="Gene3D" id="3.90.1140.10">
    <property type="entry name" value="Cyclic phosphodiesterase"/>
    <property type="match status" value="1"/>
</dbReference>
<dbReference type="InterPro" id="IPR009210">
    <property type="entry name" value="ASCC1"/>
</dbReference>
<evidence type="ECO:0000313" key="3">
    <source>
        <dbReference type="EMBL" id="KAK6539175.1"/>
    </source>
</evidence>
<evidence type="ECO:0000256" key="1">
    <source>
        <dbReference type="SAM" id="MobiDB-lite"/>
    </source>
</evidence>
<dbReference type="PANTHER" id="PTHR13360">
    <property type="entry name" value="ACTIVATING SIGNAL COINTEGRATOR 1 COMPLEX SUBUNIT 1"/>
    <property type="match status" value="1"/>
</dbReference>
<dbReference type="AlphaFoldDB" id="A0AAV9XBT8"/>
<proteinExistence type="predicted"/>
<dbReference type="GO" id="GO:0005634">
    <property type="term" value="C:nucleus"/>
    <property type="evidence" value="ECO:0007669"/>
    <property type="project" value="TreeGrafter"/>
</dbReference>
<dbReference type="PANTHER" id="PTHR13360:SF1">
    <property type="entry name" value="ACTIVATING SIGNAL COINTEGRATOR 1 COMPLEX SUBUNIT 1"/>
    <property type="match status" value="1"/>
</dbReference>
<keyword evidence="4" id="KW-1185">Reference proteome</keyword>
<feature type="region of interest" description="Disordered" evidence="1">
    <location>
        <begin position="253"/>
        <end position="277"/>
    </location>
</feature>
<sequence>MSMFRTSSYIADINRIFQTLRISPTRGPLPVHHFRPFVTSIRKMASDSSDGETHHDGASTEQPSSSSSKPHRSRPTHFLCLPLHGQHYPTLPQSYLPFKSAIKQFTIDETSQDASEESSMPADAIRYFNTLHLTLGVMSLTTPEKLQQAISTLESLDVSQFLSSDGLQNDDEKKLNISLKGLESMDNSRKGVEKCAILIIPPTDAPSDGGSTGGNRLYTFASALRQHFINEGIMTPENRPLKLHATVVNTVYSKKKKGSKDKKSKNSRGGGRRGNKERITFDATDVVERYKDHVWAEKLEIDRVQICNMGADKGEEVVGEDGTVEVVGNGYRVAGSRLIWP</sequence>
<dbReference type="InterPro" id="IPR019510">
    <property type="entry name" value="AKAP7-like_phosphoesterase"/>
</dbReference>
<protein>
    <recommendedName>
        <fullName evidence="2">A-kinase anchor protein 7-like phosphoesterase domain-containing protein</fullName>
    </recommendedName>
</protein>
<accession>A0AAV9XBT8</accession>
<gene>
    <name evidence="3" type="ORF">TWF694_009419</name>
</gene>
<name>A0AAV9XBT8_9PEZI</name>
<evidence type="ECO:0000313" key="4">
    <source>
        <dbReference type="Proteomes" id="UP001365542"/>
    </source>
</evidence>
<reference evidence="3 4" key="1">
    <citation type="submission" date="2019-10" db="EMBL/GenBank/DDBJ databases">
        <authorList>
            <person name="Palmer J.M."/>
        </authorList>
    </citation>
    <scope>NUCLEOTIDE SEQUENCE [LARGE SCALE GENOMIC DNA]</scope>
    <source>
        <strain evidence="3 4">TWF694</strain>
    </source>
</reference>
<comment type="caution">
    <text evidence="3">The sequence shown here is derived from an EMBL/GenBank/DDBJ whole genome shotgun (WGS) entry which is preliminary data.</text>
</comment>
<evidence type="ECO:0000259" key="2">
    <source>
        <dbReference type="Pfam" id="PF10469"/>
    </source>
</evidence>
<dbReference type="GO" id="GO:0006307">
    <property type="term" value="P:DNA alkylation repair"/>
    <property type="evidence" value="ECO:0007669"/>
    <property type="project" value="InterPro"/>
</dbReference>